<feature type="domain" description="Transposase IS116/IS110/IS902 C-terminal" evidence="2">
    <location>
        <begin position="212"/>
        <end position="287"/>
    </location>
</feature>
<organism evidence="3 4">
    <name type="scientific">Vibrio crassostreae</name>
    <dbReference type="NCBI Taxonomy" id="246167"/>
    <lineage>
        <taxon>Bacteria</taxon>
        <taxon>Pseudomonadati</taxon>
        <taxon>Pseudomonadota</taxon>
        <taxon>Gammaproteobacteria</taxon>
        <taxon>Vibrionales</taxon>
        <taxon>Vibrionaceae</taxon>
        <taxon>Vibrio</taxon>
    </lineage>
</organism>
<accession>A0A822N836</accession>
<feature type="domain" description="Transposase IS110-like N-terminal" evidence="1">
    <location>
        <begin position="7"/>
        <end position="147"/>
    </location>
</feature>
<dbReference type="InterPro" id="IPR002525">
    <property type="entry name" value="Transp_IS110-like_N"/>
</dbReference>
<dbReference type="InterPro" id="IPR047650">
    <property type="entry name" value="Transpos_IS110"/>
</dbReference>
<dbReference type="Proteomes" id="UP000049495">
    <property type="component" value="Unassembled WGS sequence"/>
</dbReference>
<evidence type="ECO:0000259" key="1">
    <source>
        <dbReference type="Pfam" id="PF01548"/>
    </source>
</evidence>
<protein>
    <submittedName>
        <fullName evidence="3">Transposase</fullName>
    </submittedName>
</protein>
<dbReference type="InterPro" id="IPR003346">
    <property type="entry name" value="Transposase_20"/>
</dbReference>
<sequence>MEKRKTVGIDLAKNSFYFVVLNEHGKRVVRKKLNRRQVLPYLVNHESCVVAMEACSSAHYWGREIQKLGHEVQLLPPQHVKGYLRGQKNDYNDAQAIAEASQHGAIRSVAIKTIEQQDEQSILHMRRLLNVERTRLINHIRGLLGEYGIVVIKSAAAIRKEIPLILEDADNPLTDIFRKFIHRQYLRLLDIEEELKLYQHYVESTVKTDDTCQRLISMPGIGPIVSISLKAWMGDGQQFKRGRDASAALGLVPRQHSTGGKTVLLGISKRGNSHLRSLVVNGARAVVTQALLRN</sequence>
<dbReference type="AlphaFoldDB" id="A0A822N836"/>
<dbReference type="Pfam" id="PF01548">
    <property type="entry name" value="DEDD_Tnp_IS110"/>
    <property type="match status" value="1"/>
</dbReference>
<proteinExistence type="predicted"/>
<dbReference type="GO" id="GO:0004803">
    <property type="term" value="F:transposase activity"/>
    <property type="evidence" value="ECO:0007669"/>
    <property type="project" value="InterPro"/>
</dbReference>
<gene>
    <name evidence="3" type="ORF">VCR5J5_890004</name>
</gene>
<dbReference type="GO" id="GO:0006313">
    <property type="term" value="P:DNA transposition"/>
    <property type="evidence" value="ECO:0007669"/>
    <property type="project" value="InterPro"/>
</dbReference>
<evidence type="ECO:0000313" key="3">
    <source>
        <dbReference type="EMBL" id="CDT71034.1"/>
    </source>
</evidence>
<evidence type="ECO:0000259" key="2">
    <source>
        <dbReference type="Pfam" id="PF02371"/>
    </source>
</evidence>
<dbReference type="PANTHER" id="PTHR33055:SF3">
    <property type="entry name" value="PUTATIVE TRANSPOSASE FOR IS117-RELATED"/>
    <property type="match status" value="1"/>
</dbReference>
<dbReference type="EMBL" id="CCJV01000154">
    <property type="protein sequence ID" value="CDT71034.1"/>
    <property type="molecule type" value="Genomic_DNA"/>
</dbReference>
<dbReference type="NCBIfam" id="NF033542">
    <property type="entry name" value="transpos_IS110"/>
    <property type="match status" value="1"/>
</dbReference>
<dbReference type="PANTHER" id="PTHR33055">
    <property type="entry name" value="TRANSPOSASE FOR INSERTION SEQUENCE ELEMENT IS1111A"/>
    <property type="match status" value="1"/>
</dbReference>
<name>A0A822N836_9VIBR</name>
<dbReference type="Pfam" id="PF02371">
    <property type="entry name" value="Transposase_20"/>
    <property type="match status" value="1"/>
</dbReference>
<dbReference type="GO" id="GO:0003677">
    <property type="term" value="F:DNA binding"/>
    <property type="evidence" value="ECO:0007669"/>
    <property type="project" value="InterPro"/>
</dbReference>
<evidence type="ECO:0000313" key="4">
    <source>
        <dbReference type="Proteomes" id="UP000049495"/>
    </source>
</evidence>
<comment type="caution">
    <text evidence="3">The sequence shown here is derived from an EMBL/GenBank/DDBJ whole genome shotgun (WGS) entry which is preliminary data.</text>
</comment>
<reference evidence="4" key="1">
    <citation type="submission" date="2014-06" db="EMBL/GenBank/DDBJ databases">
        <authorList>
            <person name="Le Roux Frederique"/>
        </authorList>
    </citation>
    <scope>NUCLEOTIDE SEQUENCE [LARGE SCALE GENOMIC DNA]</scope>
    <source>
        <strain evidence="4">J5-5</strain>
    </source>
</reference>
<dbReference type="RefSeq" id="WP_230691199.1">
    <property type="nucleotide sequence ID" value="NZ_CCJV01000154.1"/>
</dbReference>